<dbReference type="PANTHER" id="PTHR31719:SF43">
    <property type="entry name" value="NAC TRANSCRIPTION FACTOR 56"/>
    <property type="match status" value="1"/>
</dbReference>
<dbReference type="PANTHER" id="PTHR31719">
    <property type="entry name" value="NAC TRANSCRIPTION FACTOR 56"/>
    <property type="match status" value="1"/>
</dbReference>
<dbReference type="PROSITE" id="PS51005">
    <property type="entry name" value="NAC"/>
    <property type="match status" value="1"/>
</dbReference>
<evidence type="ECO:0000313" key="6">
    <source>
        <dbReference type="EMBL" id="GER32969.1"/>
    </source>
</evidence>
<dbReference type="Proteomes" id="UP000325081">
    <property type="component" value="Unassembled WGS sequence"/>
</dbReference>
<accession>A0A5A7PJL9</accession>
<dbReference type="GO" id="GO:0003677">
    <property type="term" value="F:DNA binding"/>
    <property type="evidence" value="ECO:0007669"/>
    <property type="project" value="UniProtKB-KW"/>
</dbReference>
<dbReference type="InterPro" id="IPR036093">
    <property type="entry name" value="NAC_dom_sf"/>
</dbReference>
<evidence type="ECO:0000313" key="7">
    <source>
        <dbReference type="Proteomes" id="UP000325081"/>
    </source>
</evidence>
<dbReference type="Pfam" id="PF02365">
    <property type="entry name" value="NAM"/>
    <property type="match status" value="1"/>
</dbReference>
<reference evidence="7" key="1">
    <citation type="journal article" date="2019" name="Curr. Biol.">
        <title>Genome Sequence of Striga asiatica Provides Insight into the Evolution of Plant Parasitism.</title>
        <authorList>
            <person name="Yoshida S."/>
            <person name="Kim S."/>
            <person name="Wafula E.K."/>
            <person name="Tanskanen J."/>
            <person name="Kim Y.M."/>
            <person name="Honaas L."/>
            <person name="Yang Z."/>
            <person name="Spallek T."/>
            <person name="Conn C.E."/>
            <person name="Ichihashi Y."/>
            <person name="Cheong K."/>
            <person name="Cui S."/>
            <person name="Der J.P."/>
            <person name="Gundlach H."/>
            <person name="Jiao Y."/>
            <person name="Hori C."/>
            <person name="Ishida J.K."/>
            <person name="Kasahara H."/>
            <person name="Kiba T."/>
            <person name="Kim M.S."/>
            <person name="Koo N."/>
            <person name="Laohavisit A."/>
            <person name="Lee Y.H."/>
            <person name="Lumba S."/>
            <person name="McCourt P."/>
            <person name="Mortimer J.C."/>
            <person name="Mutuku J.M."/>
            <person name="Nomura T."/>
            <person name="Sasaki-Sekimoto Y."/>
            <person name="Seto Y."/>
            <person name="Wang Y."/>
            <person name="Wakatake T."/>
            <person name="Sakakibara H."/>
            <person name="Demura T."/>
            <person name="Yamaguchi S."/>
            <person name="Yoneyama K."/>
            <person name="Manabe R.I."/>
            <person name="Nelson D.C."/>
            <person name="Schulman A.H."/>
            <person name="Timko M.P."/>
            <person name="dePamphilis C.W."/>
            <person name="Choi D."/>
            <person name="Shirasu K."/>
        </authorList>
    </citation>
    <scope>NUCLEOTIDE SEQUENCE [LARGE SCALE GENOMIC DNA]</scope>
    <source>
        <strain evidence="7">cv. UVA1</strain>
    </source>
</reference>
<keyword evidence="2" id="KW-0238">DNA-binding</keyword>
<evidence type="ECO:0000256" key="3">
    <source>
        <dbReference type="ARBA" id="ARBA00023163"/>
    </source>
</evidence>
<keyword evidence="4" id="KW-0539">Nucleus</keyword>
<dbReference type="SUPFAM" id="SSF101941">
    <property type="entry name" value="NAC domain"/>
    <property type="match status" value="1"/>
</dbReference>
<evidence type="ECO:0000256" key="2">
    <source>
        <dbReference type="ARBA" id="ARBA00023125"/>
    </source>
</evidence>
<keyword evidence="7" id="KW-1185">Reference proteome</keyword>
<feature type="domain" description="NAC" evidence="5">
    <location>
        <begin position="14"/>
        <end position="168"/>
    </location>
</feature>
<name>A0A5A7PJL9_STRAF</name>
<evidence type="ECO:0000256" key="1">
    <source>
        <dbReference type="ARBA" id="ARBA00023015"/>
    </source>
</evidence>
<dbReference type="EMBL" id="BKCP01004650">
    <property type="protein sequence ID" value="GER32969.1"/>
    <property type="molecule type" value="Genomic_DNA"/>
</dbReference>
<organism evidence="6 7">
    <name type="scientific">Striga asiatica</name>
    <name type="common">Asiatic witchweed</name>
    <name type="synonym">Buchnera asiatica</name>
    <dbReference type="NCBI Taxonomy" id="4170"/>
    <lineage>
        <taxon>Eukaryota</taxon>
        <taxon>Viridiplantae</taxon>
        <taxon>Streptophyta</taxon>
        <taxon>Embryophyta</taxon>
        <taxon>Tracheophyta</taxon>
        <taxon>Spermatophyta</taxon>
        <taxon>Magnoliopsida</taxon>
        <taxon>eudicotyledons</taxon>
        <taxon>Gunneridae</taxon>
        <taxon>Pentapetalae</taxon>
        <taxon>asterids</taxon>
        <taxon>lamiids</taxon>
        <taxon>Lamiales</taxon>
        <taxon>Orobanchaceae</taxon>
        <taxon>Buchnereae</taxon>
        <taxon>Striga</taxon>
    </lineage>
</organism>
<keyword evidence="1" id="KW-0805">Transcription regulation</keyword>
<gene>
    <name evidence="6" type="ORF">STAS_09065</name>
</gene>
<protein>
    <submittedName>
        <fullName evidence="6">NAC domain containing protein 47</fullName>
    </submittedName>
</protein>
<evidence type="ECO:0000259" key="5">
    <source>
        <dbReference type="PROSITE" id="PS51005"/>
    </source>
</evidence>
<dbReference type="InterPro" id="IPR003441">
    <property type="entry name" value="NAC-dom"/>
</dbReference>
<proteinExistence type="predicted"/>
<dbReference type="OrthoDB" id="910777at2759"/>
<dbReference type="GO" id="GO:0006355">
    <property type="term" value="P:regulation of DNA-templated transcription"/>
    <property type="evidence" value="ECO:0007669"/>
    <property type="project" value="InterPro"/>
</dbReference>
<comment type="caution">
    <text evidence="6">The sequence shown here is derived from an EMBL/GenBank/DDBJ whole genome shotgun (WGS) entry which is preliminary data.</text>
</comment>
<evidence type="ECO:0000256" key="4">
    <source>
        <dbReference type="ARBA" id="ARBA00023242"/>
    </source>
</evidence>
<dbReference type="AlphaFoldDB" id="A0A5A7PJL9"/>
<keyword evidence="3" id="KW-0804">Transcription</keyword>
<sequence length="385" mass="43637">MDYAMDDDEFFESVPPGFQFCPRDDELIHYLSLKNNNERLPRNKIRVVEFYKFGPDTLAEMYKPSGKNKWHFFSKRETKYKNGSRPNRVAGDGYWRASGADKSIILRDKEIGFKKSLGYFRGKPGKSTKTDWLMTEFLLTKDNRAPVVQTQESNTKLDNWVLCVIYKKIVKEEGRNRKVIDETSNDSHATDQIMHDNITVPASTRVLDYGNMIPSLDNHQSGLFPGFGYEVTSAFQPSFSFPDNFSDIPMRFAPQIYSWLPSYIGVGSECIMGPTTFDSPPVDHCGVNCGPASGPEVIDELIRETLGPELGLMGDIDDVEWDSAIDEFLKAFNVGKPIDIARLVIFLRTGNFLRCRLCITKITNSSFTNVPPFLRLLGKAAQNVK</sequence>
<dbReference type="Gene3D" id="2.170.150.80">
    <property type="entry name" value="NAC domain"/>
    <property type="match status" value="1"/>
</dbReference>